<accession>A0A2X0XT37</accession>
<organism evidence="3 4">
    <name type="scientific">Lysinibacillus capsici</name>
    <dbReference type="NCBI Taxonomy" id="2115968"/>
    <lineage>
        <taxon>Bacteria</taxon>
        <taxon>Bacillati</taxon>
        <taxon>Bacillota</taxon>
        <taxon>Bacilli</taxon>
        <taxon>Bacillales</taxon>
        <taxon>Bacillaceae</taxon>
        <taxon>Lysinibacillus</taxon>
    </lineage>
</organism>
<evidence type="ECO:0000313" key="4">
    <source>
        <dbReference type="Proteomes" id="UP000251431"/>
    </source>
</evidence>
<reference evidence="3 4" key="1">
    <citation type="submission" date="2018-06" db="EMBL/GenBank/DDBJ databases">
        <authorList>
            <consortium name="Pathogen Informatics"/>
            <person name="Doyle S."/>
        </authorList>
    </citation>
    <scope>NUCLEOTIDE SEQUENCE [LARGE SCALE GENOMIC DNA]</scope>
    <source>
        <strain evidence="3 4">NCTC7582</strain>
    </source>
</reference>
<name>A0A2X0XT37_9BACI</name>
<feature type="domain" description="VanZ-like" evidence="2">
    <location>
        <begin position="15"/>
        <end position="180"/>
    </location>
</feature>
<gene>
    <name evidence="3" type="ORF">NCTC7582_03582</name>
</gene>
<dbReference type="AlphaFoldDB" id="A0A2X0XT37"/>
<dbReference type="RefSeq" id="WP_112117899.1">
    <property type="nucleotide sequence ID" value="NZ_JARTHO010000012.1"/>
</dbReference>
<dbReference type="InterPro" id="IPR006976">
    <property type="entry name" value="VanZ-like"/>
</dbReference>
<dbReference type="PANTHER" id="PTHR36834:SF1">
    <property type="entry name" value="INTEGRAL MEMBRANE PROTEIN"/>
    <property type="match status" value="1"/>
</dbReference>
<evidence type="ECO:0000313" key="3">
    <source>
        <dbReference type="EMBL" id="SPU00783.1"/>
    </source>
</evidence>
<keyword evidence="1" id="KW-0812">Transmembrane</keyword>
<keyword evidence="1" id="KW-0472">Membrane</keyword>
<dbReference type="PANTHER" id="PTHR36834">
    <property type="entry name" value="MEMBRANE PROTEIN-RELATED"/>
    <property type="match status" value="1"/>
</dbReference>
<protein>
    <submittedName>
        <fullName evidence="3">VanZ like family</fullName>
    </submittedName>
</protein>
<feature type="transmembrane region" description="Helical" evidence="1">
    <location>
        <begin position="48"/>
        <end position="67"/>
    </location>
</feature>
<proteinExistence type="predicted"/>
<feature type="transmembrane region" description="Helical" evidence="1">
    <location>
        <begin position="128"/>
        <end position="148"/>
    </location>
</feature>
<evidence type="ECO:0000256" key="1">
    <source>
        <dbReference type="SAM" id="Phobius"/>
    </source>
</evidence>
<evidence type="ECO:0000259" key="2">
    <source>
        <dbReference type="Pfam" id="PF04892"/>
    </source>
</evidence>
<dbReference type="EMBL" id="UAQE01000001">
    <property type="protein sequence ID" value="SPU00783.1"/>
    <property type="molecule type" value="Genomic_DNA"/>
</dbReference>
<feature type="transmembrane region" description="Helical" evidence="1">
    <location>
        <begin position="101"/>
        <end position="121"/>
    </location>
</feature>
<dbReference type="InterPro" id="IPR053150">
    <property type="entry name" value="Teicoplanin_resist-assoc"/>
</dbReference>
<keyword evidence="1" id="KW-1133">Transmembrane helix</keyword>
<sequence length="197" mass="22846">MHTNYVLYNIVPFGFLVLLVYIFIDVFLDYFRKEIKSNQRRIIRYSFLFYLLCLLQIKVGGITLLPLNTADNSRSFITANDWFGIFDSIHFNMYLWSYSAIVYNFLLLLPLGIFLCVLFHFKNINKAIFLVILCCLGTELLRLLLGSFSLVPRNIGSVDAIYLLCNILGGIIGILIVKIFTHIQMKRKDKVYNGSFN</sequence>
<dbReference type="Proteomes" id="UP000251431">
    <property type="component" value="Unassembled WGS sequence"/>
</dbReference>
<dbReference type="Pfam" id="PF04892">
    <property type="entry name" value="VanZ"/>
    <property type="match status" value="1"/>
</dbReference>
<feature type="transmembrane region" description="Helical" evidence="1">
    <location>
        <begin position="6"/>
        <end position="28"/>
    </location>
</feature>
<feature type="transmembrane region" description="Helical" evidence="1">
    <location>
        <begin position="160"/>
        <end position="180"/>
    </location>
</feature>